<dbReference type="Proteomes" id="UP000264702">
    <property type="component" value="Unassembled WGS sequence"/>
</dbReference>
<keyword evidence="1" id="KW-1133">Transmembrane helix</keyword>
<dbReference type="EMBL" id="QVQT01000004">
    <property type="protein sequence ID" value="RFU16220.1"/>
    <property type="molecule type" value="Genomic_DNA"/>
</dbReference>
<evidence type="ECO:0000313" key="3">
    <source>
        <dbReference type="Proteomes" id="UP000264702"/>
    </source>
</evidence>
<evidence type="ECO:0000256" key="1">
    <source>
        <dbReference type="SAM" id="Phobius"/>
    </source>
</evidence>
<keyword evidence="1" id="KW-0472">Membrane</keyword>
<name>A0A372IMN1_9BACT</name>
<keyword evidence="1" id="KW-0812">Transmembrane</keyword>
<accession>A0A372IMN1</accession>
<gene>
    <name evidence="2" type="ORF">D0Y96_12495</name>
</gene>
<sequence length="72" mass="8159">MTDFEMQVLTDLSVLKNQMTVLVGDGNSGRVASIERRVTRHEEQFQRAKGFTVAIGALVTLIQLLLDYLRHK</sequence>
<evidence type="ECO:0000313" key="2">
    <source>
        <dbReference type="EMBL" id="RFU16220.1"/>
    </source>
</evidence>
<dbReference type="OrthoDB" id="122151at2"/>
<keyword evidence="3" id="KW-1185">Reference proteome</keyword>
<feature type="transmembrane region" description="Helical" evidence="1">
    <location>
        <begin position="50"/>
        <end position="69"/>
    </location>
</feature>
<reference evidence="2 3" key="1">
    <citation type="submission" date="2018-08" db="EMBL/GenBank/DDBJ databases">
        <title>Acidipila sp. 4G-K13, an acidobacterium isolated from forest soil.</title>
        <authorList>
            <person name="Gao Z.-H."/>
            <person name="Qiu L.-H."/>
        </authorList>
    </citation>
    <scope>NUCLEOTIDE SEQUENCE [LARGE SCALE GENOMIC DNA]</scope>
    <source>
        <strain evidence="2 3">4G-K13</strain>
    </source>
</reference>
<proteinExistence type="predicted"/>
<dbReference type="AlphaFoldDB" id="A0A372IMN1"/>
<comment type="caution">
    <text evidence="2">The sequence shown here is derived from an EMBL/GenBank/DDBJ whole genome shotgun (WGS) entry which is preliminary data.</text>
</comment>
<protein>
    <submittedName>
        <fullName evidence="2">Uncharacterized protein</fullName>
    </submittedName>
</protein>
<organism evidence="2 3">
    <name type="scientific">Paracidobacterium acidisoli</name>
    <dbReference type="NCBI Taxonomy" id="2303751"/>
    <lineage>
        <taxon>Bacteria</taxon>
        <taxon>Pseudomonadati</taxon>
        <taxon>Acidobacteriota</taxon>
        <taxon>Terriglobia</taxon>
        <taxon>Terriglobales</taxon>
        <taxon>Acidobacteriaceae</taxon>
        <taxon>Paracidobacterium</taxon>
    </lineage>
</organism>
<dbReference type="RefSeq" id="WP_117300352.1">
    <property type="nucleotide sequence ID" value="NZ_QVQT02000004.1"/>
</dbReference>